<name>J3PGE1_GAET3</name>
<protein>
    <submittedName>
        <fullName evidence="2 3">Uncharacterized protein</fullName>
    </submittedName>
</protein>
<feature type="region of interest" description="Disordered" evidence="1">
    <location>
        <begin position="122"/>
        <end position="182"/>
    </location>
</feature>
<feature type="region of interest" description="Disordered" evidence="1">
    <location>
        <begin position="1"/>
        <end position="23"/>
    </location>
</feature>
<dbReference type="STRING" id="644352.J3PGE1"/>
<dbReference type="EnsemblFungi" id="EJT69682">
    <property type="protein sequence ID" value="EJT69682"/>
    <property type="gene ID" value="GGTG_12565"/>
</dbReference>
<accession>J3PGE1</accession>
<sequence length="182" mass="19954">MSSIPESPSTVSTRREWDTGFPESFCGNGNTTLRHPDAKVGPDACITADDISVSRALNRERKSFLGSKYSKRTISHGMLTPQQQQSMIRQQHNASVMYSDSAILDSDGESCNLISTPVMPSRQVSYGIQPGGHSSKDSLDRRRSSSSAHDPKHGSMIPPGSPSSTSTSRSRGFFRKLRLHRD</sequence>
<dbReference type="eggNOG" id="ENOG502RJUT">
    <property type="taxonomic scope" value="Eukaryota"/>
</dbReference>
<dbReference type="OrthoDB" id="5209158at2759"/>
<feature type="compositionally biased region" description="Low complexity" evidence="1">
    <location>
        <begin position="162"/>
        <end position="171"/>
    </location>
</feature>
<gene>
    <name evidence="3" type="primary">20353023</name>
    <name evidence="2" type="ORF">GGTG_12565</name>
</gene>
<dbReference type="Proteomes" id="UP000006039">
    <property type="component" value="Unassembled WGS sequence"/>
</dbReference>
<reference evidence="3" key="4">
    <citation type="journal article" date="2015" name="G3 (Bethesda)">
        <title>Genome sequences of three phytopathogenic species of the Magnaporthaceae family of fungi.</title>
        <authorList>
            <person name="Okagaki L.H."/>
            <person name="Nunes C.C."/>
            <person name="Sailsbery J."/>
            <person name="Clay B."/>
            <person name="Brown D."/>
            <person name="John T."/>
            <person name="Oh Y."/>
            <person name="Young N."/>
            <person name="Fitzgerald M."/>
            <person name="Haas B.J."/>
            <person name="Zeng Q."/>
            <person name="Young S."/>
            <person name="Adiconis X."/>
            <person name="Fan L."/>
            <person name="Levin J.Z."/>
            <person name="Mitchell T.K."/>
            <person name="Okubara P.A."/>
            <person name="Farman M.L."/>
            <person name="Kohn L.M."/>
            <person name="Birren B."/>
            <person name="Ma L.-J."/>
            <person name="Dean R.A."/>
        </authorList>
    </citation>
    <scope>NUCLEOTIDE SEQUENCE</scope>
    <source>
        <strain evidence="3">R3-111a-1</strain>
    </source>
</reference>
<evidence type="ECO:0000313" key="4">
    <source>
        <dbReference type="Proteomes" id="UP000006039"/>
    </source>
</evidence>
<reference evidence="2" key="2">
    <citation type="submission" date="2010-07" db="EMBL/GenBank/DDBJ databases">
        <authorList>
            <consortium name="The Broad Institute Genome Sequencing Platform"/>
            <consortium name="Broad Institute Genome Sequencing Center for Infectious Disease"/>
            <person name="Ma L.-J."/>
            <person name="Dead R."/>
            <person name="Young S."/>
            <person name="Zeng Q."/>
            <person name="Koehrsen M."/>
            <person name="Alvarado L."/>
            <person name="Berlin A."/>
            <person name="Chapman S.B."/>
            <person name="Chen Z."/>
            <person name="Freedman E."/>
            <person name="Gellesch M."/>
            <person name="Goldberg J."/>
            <person name="Griggs A."/>
            <person name="Gujja S."/>
            <person name="Heilman E.R."/>
            <person name="Heiman D."/>
            <person name="Hepburn T."/>
            <person name="Howarth C."/>
            <person name="Jen D."/>
            <person name="Larson L."/>
            <person name="Mehta T."/>
            <person name="Neiman D."/>
            <person name="Pearson M."/>
            <person name="Roberts A."/>
            <person name="Saif S."/>
            <person name="Shea T."/>
            <person name="Shenoy N."/>
            <person name="Sisk P."/>
            <person name="Stolte C."/>
            <person name="Sykes S."/>
            <person name="Walk T."/>
            <person name="White J."/>
            <person name="Yandava C."/>
            <person name="Haas B."/>
            <person name="Nusbaum C."/>
            <person name="Birren B."/>
        </authorList>
    </citation>
    <scope>NUCLEOTIDE SEQUENCE</scope>
    <source>
        <strain evidence="2">R3-111a-1</strain>
    </source>
</reference>
<organism evidence="2">
    <name type="scientific">Gaeumannomyces tritici (strain R3-111a-1)</name>
    <name type="common">Wheat and barley take-all root rot fungus</name>
    <name type="synonym">Gaeumannomyces graminis var. tritici</name>
    <dbReference type="NCBI Taxonomy" id="644352"/>
    <lineage>
        <taxon>Eukaryota</taxon>
        <taxon>Fungi</taxon>
        <taxon>Dikarya</taxon>
        <taxon>Ascomycota</taxon>
        <taxon>Pezizomycotina</taxon>
        <taxon>Sordariomycetes</taxon>
        <taxon>Sordariomycetidae</taxon>
        <taxon>Magnaporthales</taxon>
        <taxon>Magnaporthaceae</taxon>
        <taxon>Gaeumannomyces</taxon>
    </lineage>
</organism>
<dbReference type="VEuPathDB" id="FungiDB:GGTG_12565"/>
<evidence type="ECO:0000313" key="3">
    <source>
        <dbReference type="EnsemblFungi" id="EJT69682"/>
    </source>
</evidence>
<keyword evidence="4" id="KW-1185">Reference proteome</keyword>
<dbReference type="EMBL" id="GL385403">
    <property type="protein sequence ID" value="EJT69682.1"/>
    <property type="molecule type" value="Genomic_DNA"/>
</dbReference>
<reference evidence="2" key="3">
    <citation type="submission" date="2010-09" db="EMBL/GenBank/DDBJ databases">
        <title>Annotation of Gaeumannomyces graminis var. tritici R3-111a-1.</title>
        <authorList>
            <consortium name="The Broad Institute Genome Sequencing Platform"/>
            <person name="Ma L.-J."/>
            <person name="Dead R."/>
            <person name="Young S.K."/>
            <person name="Zeng Q."/>
            <person name="Gargeya S."/>
            <person name="Fitzgerald M."/>
            <person name="Haas B."/>
            <person name="Abouelleil A."/>
            <person name="Alvarado L."/>
            <person name="Arachchi H.M."/>
            <person name="Berlin A."/>
            <person name="Brown A."/>
            <person name="Chapman S.B."/>
            <person name="Chen Z."/>
            <person name="Dunbar C."/>
            <person name="Freedman E."/>
            <person name="Gearin G."/>
            <person name="Gellesch M."/>
            <person name="Goldberg J."/>
            <person name="Griggs A."/>
            <person name="Gujja S."/>
            <person name="Heiman D."/>
            <person name="Howarth C."/>
            <person name="Larson L."/>
            <person name="Lui A."/>
            <person name="MacDonald P.J.P."/>
            <person name="Mehta T."/>
            <person name="Montmayeur A."/>
            <person name="Murphy C."/>
            <person name="Neiman D."/>
            <person name="Pearson M."/>
            <person name="Priest M."/>
            <person name="Roberts A."/>
            <person name="Saif S."/>
            <person name="Shea T."/>
            <person name="Shenoy N."/>
            <person name="Sisk P."/>
            <person name="Stolte C."/>
            <person name="Sykes S."/>
            <person name="Yandava C."/>
            <person name="Wortman J."/>
            <person name="Nusbaum C."/>
            <person name="Birren B."/>
        </authorList>
    </citation>
    <scope>NUCLEOTIDE SEQUENCE</scope>
    <source>
        <strain evidence="2">R3-111a-1</strain>
    </source>
</reference>
<feature type="compositionally biased region" description="Basic and acidic residues" evidence="1">
    <location>
        <begin position="134"/>
        <end position="153"/>
    </location>
</feature>
<feature type="compositionally biased region" description="Basic residues" evidence="1">
    <location>
        <begin position="172"/>
        <end position="182"/>
    </location>
</feature>
<evidence type="ECO:0000256" key="1">
    <source>
        <dbReference type="SAM" id="MobiDB-lite"/>
    </source>
</evidence>
<dbReference type="GeneID" id="20353023"/>
<dbReference type="AlphaFoldDB" id="J3PGE1"/>
<proteinExistence type="predicted"/>
<dbReference type="HOGENOM" id="CLU_129420_0_0_1"/>
<feature type="compositionally biased region" description="Polar residues" evidence="1">
    <location>
        <begin position="1"/>
        <end position="12"/>
    </location>
</feature>
<reference evidence="4" key="1">
    <citation type="submission" date="2010-07" db="EMBL/GenBank/DDBJ databases">
        <title>The genome sequence of Gaeumannomyces graminis var. tritici strain R3-111a-1.</title>
        <authorList>
            <consortium name="The Broad Institute Genome Sequencing Platform"/>
            <person name="Ma L.-J."/>
            <person name="Dead R."/>
            <person name="Young S."/>
            <person name="Zeng Q."/>
            <person name="Koehrsen M."/>
            <person name="Alvarado L."/>
            <person name="Berlin A."/>
            <person name="Chapman S.B."/>
            <person name="Chen Z."/>
            <person name="Freedman E."/>
            <person name="Gellesch M."/>
            <person name="Goldberg J."/>
            <person name="Griggs A."/>
            <person name="Gujja S."/>
            <person name="Heilman E.R."/>
            <person name="Heiman D."/>
            <person name="Hepburn T."/>
            <person name="Howarth C."/>
            <person name="Jen D."/>
            <person name="Larson L."/>
            <person name="Mehta T."/>
            <person name="Neiman D."/>
            <person name="Pearson M."/>
            <person name="Roberts A."/>
            <person name="Saif S."/>
            <person name="Shea T."/>
            <person name="Shenoy N."/>
            <person name="Sisk P."/>
            <person name="Stolte C."/>
            <person name="Sykes S."/>
            <person name="Walk T."/>
            <person name="White J."/>
            <person name="Yandava C."/>
            <person name="Haas B."/>
            <person name="Nusbaum C."/>
            <person name="Birren B."/>
        </authorList>
    </citation>
    <scope>NUCLEOTIDE SEQUENCE [LARGE SCALE GENOMIC DNA]</scope>
    <source>
        <strain evidence="4">R3-111a-1</strain>
    </source>
</reference>
<evidence type="ECO:0000313" key="2">
    <source>
        <dbReference type="EMBL" id="EJT69682.1"/>
    </source>
</evidence>
<reference evidence="3" key="5">
    <citation type="submission" date="2018-04" db="UniProtKB">
        <authorList>
            <consortium name="EnsemblFungi"/>
        </authorList>
    </citation>
    <scope>IDENTIFICATION</scope>
    <source>
        <strain evidence="3">R3-111a-1</strain>
    </source>
</reference>
<dbReference type="RefSeq" id="XP_009228730.1">
    <property type="nucleotide sequence ID" value="XM_009230466.1"/>
</dbReference>